<reference evidence="3" key="1">
    <citation type="submission" date="2025-08" db="UniProtKB">
        <authorList>
            <consortium name="RefSeq"/>
        </authorList>
    </citation>
    <scope>IDENTIFICATION</scope>
    <source>
        <tissue evidence="3">Silk gland</tissue>
    </source>
</reference>
<dbReference type="AlphaFoldDB" id="A0A6J2JFS5"/>
<gene>
    <name evidence="3" type="primary">LOC114240810</name>
</gene>
<dbReference type="Proteomes" id="UP000504629">
    <property type="component" value="Unplaced"/>
</dbReference>
<accession>A0A6J2JFS5</accession>
<evidence type="ECO:0000313" key="2">
    <source>
        <dbReference type="Proteomes" id="UP000504629"/>
    </source>
</evidence>
<feature type="region of interest" description="Disordered" evidence="1">
    <location>
        <begin position="256"/>
        <end position="277"/>
    </location>
</feature>
<dbReference type="RefSeq" id="XP_028027299.1">
    <property type="nucleotide sequence ID" value="XM_028171498.1"/>
</dbReference>
<evidence type="ECO:0000256" key="1">
    <source>
        <dbReference type="SAM" id="MobiDB-lite"/>
    </source>
</evidence>
<dbReference type="GeneID" id="114240810"/>
<feature type="compositionally biased region" description="Polar residues" evidence="1">
    <location>
        <begin position="157"/>
        <end position="166"/>
    </location>
</feature>
<keyword evidence="2" id="KW-1185">Reference proteome</keyword>
<feature type="region of interest" description="Disordered" evidence="1">
    <location>
        <begin position="130"/>
        <end position="166"/>
    </location>
</feature>
<proteinExistence type="predicted"/>
<feature type="compositionally biased region" description="Low complexity" evidence="1">
    <location>
        <begin position="133"/>
        <end position="142"/>
    </location>
</feature>
<dbReference type="KEGG" id="bman:114240810"/>
<protein>
    <submittedName>
        <fullName evidence="3">Uncharacterized protein LOC114240810</fullName>
    </submittedName>
</protein>
<feature type="compositionally biased region" description="Basic and acidic residues" evidence="1">
    <location>
        <begin position="267"/>
        <end position="277"/>
    </location>
</feature>
<name>A0A6J2JFS5_BOMMA</name>
<dbReference type="OrthoDB" id="7675048at2759"/>
<sequence length="329" mass="38039">MFLIFILLLIGVSAEWIEITQQYRKPTNKHSSESDQVYFNDSIEHWHQSQDFFSVRDRVNSNVYHKVNFDINSDNKKKVPTESMGKIERVSISKVGNVKRVQISDSTVKSSAIKTENSRLVTTARDKLSDTAKQNNLRNNLQDNRKEHQATEPIATPVNTNKNLNSSLVLDNPLKSYKPLRTYKEKPTFVTKGDSFEAEVTKEEEKQQNKNKLDFRNKPITTDIPKIVSKDEKLTQKNEILTINYVKAIQKKNNKISNKQDASNNKNEPHKSIVEDPKDSTLETVVKFMKIITDTISKNTRKKISTKVRYLEDLRNTILTNISKYYKSN</sequence>
<organism evidence="2 3">
    <name type="scientific">Bombyx mandarina</name>
    <name type="common">Wild silk moth</name>
    <name type="synonym">Wild silkworm</name>
    <dbReference type="NCBI Taxonomy" id="7092"/>
    <lineage>
        <taxon>Eukaryota</taxon>
        <taxon>Metazoa</taxon>
        <taxon>Ecdysozoa</taxon>
        <taxon>Arthropoda</taxon>
        <taxon>Hexapoda</taxon>
        <taxon>Insecta</taxon>
        <taxon>Pterygota</taxon>
        <taxon>Neoptera</taxon>
        <taxon>Endopterygota</taxon>
        <taxon>Lepidoptera</taxon>
        <taxon>Glossata</taxon>
        <taxon>Ditrysia</taxon>
        <taxon>Bombycoidea</taxon>
        <taxon>Bombycidae</taxon>
        <taxon>Bombycinae</taxon>
        <taxon>Bombyx</taxon>
    </lineage>
</organism>
<evidence type="ECO:0000313" key="3">
    <source>
        <dbReference type="RefSeq" id="XP_028027299.1"/>
    </source>
</evidence>